<evidence type="ECO:0000256" key="8">
    <source>
        <dbReference type="ARBA" id="ARBA00049902"/>
    </source>
</evidence>
<keyword evidence="12" id="KW-1185">Reference proteome</keyword>
<evidence type="ECO:0000256" key="6">
    <source>
        <dbReference type="ARBA" id="ARBA00023268"/>
    </source>
</evidence>
<dbReference type="RefSeq" id="WP_069096265.1">
    <property type="nucleotide sequence ID" value="NZ_MASI01000012.1"/>
</dbReference>
<evidence type="ECO:0000256" key="5">
    <source>
        <dbReference type="ARBA" id="ARBA00022679"/>
    </source>
</evidence>
<feature type="transmembrane region" description="Helical" evidence="9">
    <location>
        <begin position="39"/>
        <end position="61"/>
    </location>
</feature>
<dbReference type="GO" id="GO:0008955">
    <property type="term" value="F:peptidoglycan glycosyltransferase activity"/>
    <property type="evidence" value="ECO:0007669"/>
    <property type="project" value="UniProtKB-EC"/>
</dbReference>
<keyword evidence="9" id="KW-0472">Membrane</keyword>
<dbReference type="EC" id="2.4.99.28" evidence="7"/>
<evidence type="ECO:0000256" key="2">
    <source>
        <dbReference type="ARBA" id="ARBA00022645"/>
    </source>
</evidence>
<dbReference type="PANTHER" id="PTHR32282">
    <property type="entry name" value="BINDING PROTEIN TRANSPEPTIDASE, PUTATIVE-RELATED"/>
    <property type="match status" value="1"/>
</dbReference>
<keyword evidence="4" id="KW-0328">Glycosyltransferase</keyword>
<dbReference type="GO" id="GO:0006508">
    <property type="term" value="P:proteolysis"/>
    <property type="evidence" value="ECO:0007669"/>
    <property type="project" value="UniProtKB-KW"/>
</dbReference>
<name>A0A1E2RV61_9HYPH</name>
<dbReference type="Gene3D" id="1.10.3810.10">
    <property type="entry name" value="Biosynthetic peptidoglycan transglycosylase-like"/>
    <property type="match status" value="1"/>
</dbReference>
<dbReference type="InterPro" id="IPR036950">
    <property type="entry name" value="PBP_transglycosylase"/>
</dbReference>
<keyword evidence="3" id="KW-0378">Hydrolase</keyword>
<dbReference type="GO" id="GO:0004180">
    <property type="term" value="F:carboxypeptidase activity"/>
    <property type="evidence" value="ECO:0007669"/>
    <property type="project" value="UniProtKB-KW"/>
</dbReference>
<evidence type="ECO:0000256" key="4">
    <source>
        <dbReference type="ARBA" id="ARBA00022676"/>
    </source>
</evidence>
<dbReference type="InterPro" id="IPR012338">
    <property type="entry name" value="Beta-lactam/transpept-like"/>
</dbReference>
<comment type="caution">
    <text evidence="11">The sequence shown here is derived from an EMBL/GenBank/DDBJ whole genome shotgun (WGS) entry which is preliminary data.</text>
</comment>
<dbReference type="OrthoDB" id="7927211at2"/>
<evidence type="ECO:0000256" key="3">
    <source>
        <dbReference type="ARBA" id="ARBA00022670"/>
    </source>
</evidence>
<comment type="catalytic activity">
    <reaction evidence="8">
        <text>[GlcNAc-(1-&gt;4)-Mur2Ac(oyl-L-Ala-gamma-D-Glu-L-Lys-D-Ala-D-Ala)](n)-di-trans,octa-cis-undecaprenyl diphosphate + beta-D-GlcNAc-(1-&gt;4)-Mur2Ac(oyl-L-Ala-gamma-D-Glu-L-Lys-D-Ala-D-Ala)-di-trans,octa-cis-undecaprenyl diphosphate = [GlcNAc-(1-&gt;4)-Mur2Ac(oyl-L-Ala-gamma-D-Glu-L-Lys-D-Ala-D-Ala)](n+1)-di-trans,octa-cis-undecaprenyl diphosphate + di-trans,octa-cis-undecaprenyl diphosphate + H(+)</text>
        <dbReference type="Rhea" id="RHEA:23708"/>
        <dbReference type="Rhea" id="RHEA-COMP:9602"/>
        <dbReference type="Rhea" id="RHEA-COMP:9603"/>
        <dbReference type="ChEBI" id="CHEBI:15378"/>
        <dbReference type="ChEBI" id="CHEBI:58405"/>
        <dbReference type="ChEBI" id="CHEBI:60033"/>
        <dbReference type="ChEBI" id="CHEBI:78435"/>
        <dbReference type="EC" id="2.4.99.28"/>
    </reaction>
</comment>
<keyword evidence="6" id="KW-0511">Multifunctional enzyme</keyword>
<dbReference type="PATRIC" id="fig|1177755.3.peg.3182"/>
<dbReference type="Pfam" id="PF00912">
    <property type="entry name" value="Transgly"/>
    <property type="match status" value="1"/>
</dbReference>
<proteinExistence type="predicted"/>
<evidence type="ECO:0000313" key="12">
    <source>
        <dbReference type="Proteomes" id="UP000095087"/>
    </source>
</evidence>
<dbReference type="SUPFAM" id="SSF53955">
    <property type="entry name" value="Lysozyme-like"/>
    <property type="match status" value="1"/>
</dbReference>
<gene>
    <name evidence="11" type="ORF">A7A08_03154</name>
</gene>
<comment type="pathway">
    <text evidence="1">Cell wall biogenesis; peptidoglycan biosynthesis.</text>
</comment>
<accession>A0A1E2RV61</accession>
<keyword evidence="3" id="KW-0645">Protease</keyword>
<dbReference type="STRING" id="1177755.A7A08_03154"/>
<keyword evidence="9" id="KW-0812">Transmembrane</keyword>
<evidence type="ECO:0000256" key="1">
    <source>
        <dbReference type="ARBA" id="ARBA00004752"/>
    </source>
</evidence>
<reference evidence="11 12" key="1">
    <citation type="submission" date="2016-07" db="EMBL/GenBank/DDBJ databases">
        <title>Draft genome sequence of Methyloligella halotolerans C2T (VKM B-2706T=CCUG 61687T=DSM 25045T), a halotolerant polyhydroxybutyrate accumulating methylotroph.</title>
        <authorList>
            <person name="Vasilenko O.V."/>
            <person name="Doronina N.V."/>
            <person name="Poroshina M.N."/>
            <person name="Tarlachkov S.V."/>
            <person name="Trotsenko Y.A."/>
        </authorList>
    </citation>
    <scope>NUCLEOTIDE SEQUENCE [LARGE SCALE GENOMIC DNA]</scope>
    <source>
        <strain evidence="11 12">VKM B-2706</strain>
    </source>
</reference>
<organism evidence="11 12">
    <name type="scientific">Methyloligella halotolerans</name>
    <dbReference type="NCBI Taxonomy" id="1177755"/>
    <lineage>
        <taxon>Bacteria</taxon>
        <taxon>Pseudomonadati</taxon>
        <taxon>Pseudomonadota</taxon>
        <taxon>Alphaproteobacteria</taxon>
        <taxon>Hyphomicrobiales</taxon>
        <taxon>Hyphomicrobiaceae</taxon>
        <taxon>Methyloligella</taxon>
    </lineage>
</organism>
<dbReference type="InterPro" id="IPR050396">
    <property type="entry name" value="Glycosyltr_51/Transpeptidase"/>
</dbReference>
<dbReference type="PANTHER" id="PTHR32282:SF33">
    <property type="entry name" value="PEPTIDOGLYCAN GLYCOSYLTRANSFERASE"/>
    <property type="match status" value="1"/>
</dbReference>
<dbReference type="InterPro" id="IPR001264">
    <property type="entry name" value="Glyco_trans_51"/>
</dbReference>
<feature type="domain" description="Glycosyl transferase family 51" evidence="10">
    <location>
        <begin position="127"/>
        <end position="293"/>
    </location>
</feature>
<sequence>MLHLVRWIFHGFEFLIAFPLKVLRFVFTRLAFNPKLGRMRLIVGPVVLYVLFALTLTYVYAPIRGLTGQLWMGKALAYADERSLATAIYDRDENFVGIFDPILDSQEDFNYTDRPIALPDYIAYPDHKSLHVGRVPEAYWNCLSYHEDRHLGGLINPFGIDLYGVLKIPYSTVSRSLSSGGVSLGVGGSTLSMQLARIFFKTPPSPDESAGEKISRKLKEWWLAPVIQWQLVEPGDTTRMKHWAANHFPLAQRTGGQALYGVEQTSLIVFGKPASKLSRAEQYVLAAAVNKPIILLGGSETIERIRLANWQSLTKGRAKICANALIDDPTERKTTLDELARLSARPPDPHPLPWGEEILASLSPDRRARAGANPVYRSNVLLPSVKYGAREELKERFGFDWRADVSGVHLTLNAAENFRFREAEKQVLAKLDARYADRINDAYSLDLDSAKPHPDIIIAAADADGRLVRYFESNFNAAYFGSSSARDRTTGHYDEAKEARAIASVGKMLAGIAIANQGRDRADTKWLDTDAPAVGLEACGRGNLRRLRTAEVSFACSLNTPLLWRTAKVPLSDLRGLTEKLDITLTEPVTSAANLAKSIVVGHVAASPRTVHRMAGVVLANLTGRGAQPLAAPTLNARLDLVGQDAVTAGTDNVVPNDIAKPSARAGLRDFLTAPVCYAHGTMRHLSDWCAANRKGVSLHFAKTGTRGTGAADPNADDTVDLWVAGGIQFETGAAYSYVVVVGTGTPAQPWARDLYSGQIAEPLVRVLLEDLERQPVPEPDEVTSAE</sequence>
<keyword evidence="9" id="KW-1133">Transmembrane helix</keyword>
<dbReference type="InterPro" id="IPR023346">
    <property type="entry name" value="Lysozyme-like_dom_sf"/>
</dbReference>
<dbReference type="EMBL" id="MASI01000012">
    <property type="protein sequence ID" value="ODA66010.1"/>
    <property type="molecule type" value="Genomic_DNA"/>
</dbReference>
<evidence type="ECO:0000259" key="10">
    <source>
        <dbReference type="Pfam" id="PF00912"/>
    </source>
</evidence>
<protein>
    <recommendedName>
        <fullName evidence="7">peptidoglycan glycosyltransferase</fullName>
        <ecNumber evidence="7">2.4.99.28</ecNumber>
    </recommendedName>
</protein>
<dbReference type="Proteomes" id="UP000095087">
    <property type="component" value="Unassembled WGS sequence"/>
</dbReference>
<dbReference type="AlphaFoldDB" id="A0A1E2RV61"/>
<feature type="transmembrane region" description="Helical" evidence="9">
    <location>
        <begin position="6"/>
        <end position="27"/>
    </location>
</feature>
<evidence type="ECO:0000256" key="9">
    <source>
        <dbReference type="SAM" id="Phobius"/>
    </source>
</evidence>
<evidence type="ECO:0000313" key="11">
    <source>
        <dbReference type="EMBL" id="ODA66010.1"/>
    </source>
</evidence>
<evidence type="ECO:0000256" key="7">
    <source>
        <dbReference type="ARBA" id="ARBA00044770"/>
    </source>
</evidence>
<keyword evidence="5" id="KW-0808">Transferase</keyword>
<keyword evidence="2" id="KW-0121">Carboxypeptidase</keyword>
<dbReference type="SUPFAM" id="SSF56601">
    <property type="entry name" value="beta-lactamase/transpeptidase-like"/>
    <property type="match status" value="1"/>
</dbReference>